<sequence>MDDATVTLRRADESALEDVETLLAENDLPSADVRTSSARFYVGFDGDERVGIGGLERYGTDGLLRSVVVERSVRGNGYGTALCDALERRARADGLETLYLLTTTAAGFFAGRGCEELERSDAPAAIRETTQFDELCPASATCMRTSLRNQS</sequence>
<dbReference type="EMBL" id="CP071462">
    <property type="protein sequence ID" value="QSX00803.1"/>
    <property type="molecule type" value="Genomic_DNA"/>
</dbReference>
<accession>A0A8A2VKF7</accession>
<dbReference type="KEGG" id="hakz:J0X25_07555"/>
<dbReference type="GeneID" id="63187150"/>
<proteinExistence type="predicted"/>
<dbReference type="Gene3D" id="3.40.630.30">
    <property type="match status" value="1"/>
</dbReference>
<reference evidence="2 3" key="1">
    <citation type="submission" date="2021-03" db="EMBL/GenBank/DDBJ databases">
        <title>Haloterrigena longa sp. nov. and Haloterrigena limicola sp. nov., extremely halophilic archaea isolated from a salt lake.</title>
        <authorList>
            <person name="Henglin C."/>
        </authorList>
    </citation>
    <scope>NUCLEOTIDE SEQUENCE [LARGE SCALE GENOMIC DNA]</scope>
    <source>
        <strain evidence="2 3">KZCA68</strain>
    </source>
</reference>
<dbReference type="SUPFAM" id="SSF55729">
    <property type="entry name" value="Acyl-CoA N-acyltransferases (Nat)"/>
    <property type="match status" value="1"/>
</dbReference>
<dbReference type="RefSeq" id="WP_207290520.1">
    <property type="nucleotide sequence ID" value="NZ_CP071462.1"/>
</dbReference>
<dbReference type="CDD" id="cd04301">
    <property type="entry name" value="NAT_SF"/>
    <property type="match status" value="1"/>
</dbReference>
<dbReference type="Proteomes" id="UP000663203">
    <property type="component" value="Chromosome"/>
</dbReference>
<name>A0A8A2VKF7_9EURY</name>
<keyword evidence="3" id="KW-1185">Reference proteome</keyword>
<evidence type="ECO:0000313" key="2">
    <source>
        <dbReference type="EMBL" id="QSX00803.1"/>
    </source>
</evidence>
<feature type="domain" description="N-acetyltransferase" evidence="1">
    <location>
        <begin position="6"/>
        <end position="133"/>
    </location>
</feature>
<organism evidence="2 3">
    <name type="scientific">Haloterrigena alkaliphila</name>
    <dbReference type="NCBI Taxonomy" id="2816475"/>
    <lineage>
        <taxon>Archaea</taxon>
        <taxon>Methanobacteriati</taxon>
        <taxon>Methanobacteriota</taxon>
        <taxon>Stenosarchaea group</taxon>
        <taxon>Halobacteria</taxon>
        <taxon>Halobacteriales</taxon>
        <taxon>Natrialbaceae</taxon>
        <taxon>Haloterrigena</taxon>
    </lineage>
</organism>
<dbReference type="InterPro" id="IPR016181">
    <property type="entry name" value="Acyl_CoA_acyltransferase"/>
</dbReference>
<protein>
    <submittedName>
        <fullName evidence="2">GNAT family N-acetyltransferase</fullName>
    </submittedName>
</protein>
<dbReference type="NCBIfam" id="NF040501">
    <property type="entry name" value="resist_ArsN2"/>
    <property type="match status" value="1"/>
</dbReference>
<dbReference type="PROSITE" id="PS51186">
    <property type="entry name" value="GNAT"/>
    <property type="match status" value="1"/>
</dbReference>
<evidence type="ECO:0000313" key="3">
    <source>
        <dbReference type="Proteomes" id="UP000663203"/>
    </source>
</evidence>
<dbReference type="InterPro" id="IPR000182">
    <property type="entry name" value="GNAT_dom"/>
</dbReference>
<gene>
    <name evidence="2" type="ORF">J0X25_07555</name>
</gene>
<evidence type="ECO:0000259" key="1">
    <source>
        <dbReference type="PROSITE" id="PS51186"/>
    </source>
</evidence>
<dbReference type="GO" id="GO:0016747">
    <property type="term" value="F:acyltransferase activity, transferring groups other than amino-acyl groups"/>
    <property type="evidence" value="ECO:0007669"/>
    <property type="project" value="InterPro"/>
</dbReference>
<dbReference type="Pfam" id="PF00583">
    <property type="entry name" value="Acetyltransf_1"/>
    <property type="match status" value="1"/>
</dbReference>
<dbReference type="AlphaFoldDB" id="A0A8A2VKF7"/>